<dbReference type="SUPFAM" id="SSF48452">
    <property type="entry name" value="TPR-like"/>
    <property type="match status" value="2"/>
</dbReference>
<dbReference type="RefSeq" id="WP_270122677.1">
    <property type="nucleotide sequence ID" value="NZ_BAAAOM010000005.1"/>
</dbReference>
<evidence type="ECO:0000313" key="6">
    <source>
        <dbReference type="Proteomes" id="UP001183604"/>
    </source>
</evidence>
<reference evidence="3" key="1">
    <citation type="submission" date="2022-12" db="EMBL/GenBank/DDBJ databases">
        <title>Gycomyces niveus sp.nov., a novel actinomycete isolated from soil in Shouguang.</title>
        <authorList>
            <person name="Yang X."/>
        </authorList>
    </citation>
    <scope>NUCLEOTIDE SEQUENCE</scope>
    <source>
        <strain evidence="3">DSM 44724</strain>
    </source>
</reference>
<proteinExistence type="predicted"/>
<evidence type="ECO:0000313" key="3">
    <source>
        <dbReference type="EMBL" id="MDA1386210.1"/>
    </source>
</evidence>
<evidence type="ECO:0000259" key="2">
    <source>
        <dbReference type="Pfam" id="PF12770"/>
    </source>
</evidence>
<comment type="caution">
    <text evidence="3">The sequence shown here is derived from an EMBL/GenBank/DDBJ whole genome shotgun (WGS) entry which is preliminary data.</text>
</comment>
<evidence type="ECO:0000313" key="4">
    <source>
        <dbReference type="EMBL" id="MDR7338316.1"/>
    </source>
</evidence>
<evidence type="ECO:0000313" key="5">
    <source>
        <dbReference type="Proteomes" id="UP001145799"/>
    </source>
</evidence>
<name>A0A9X3PLH1_9ACTN</name>
<dbReference type="Proteomes" id="UP001145799">
    <property type="component" value="Unassembled WGS sequence"/>
</dbReference>
<evidence type="ECO:0000256" key="1">
    <source>
        <dbReference type="SAM" id="Coils"/>
    </source>
</evidence>
<feature type="domain" description="CHAT" evidence="2">
    <location>
        <begin position="600"/>
        <end position="824"/>
    </location>
</feature>
<dbReference type="InterPro" id="IPR019734">
    <property type="entry name" value="TPR_rpt"/>
</dbReference>
<organism evidence="3 5">
    <name type="scientific">Glycomyces lechevalierae</name>
    <dbReference type="NCBI Taxonomy" id="256034"/>
    <lineage>
        <taxon>Bacteria</taxon>
        <taxon>Bacillati</taxon>
        <taxon>Actinomycetota</taxon>
        <taxon>Actinomycetes</taxon>
        <taxon>Glycomycetales</taxon>
        <taxon>Glycomycetaceae</taxon>
        <taxon>Glycomyces</taxon>
    </lineage>
</organism>
<reference evidence="4 6" key="2">
    <citation type="submission" date="2023-07" db="EMBL/GenBank/DDBJ databases">
        <title>Sequencing the genomes of 1000 actinobacteria strains.</title>
        <authorList>
            <person name="Klenk H.-P."/>
        </authorList>
    </citation>
    <scope>NUCLEOTIDE SEQUENCE [LARGE SCALE GENOMIC DNA]</scope>
    <source>
        <strain evidence="4 6">DSM 44724</strain>
    </source>
</reference>
<dbReference type="InterPro" id="IPR024983">
    <property type="entry name" value="CHAT_dom"/>
</dbReference>
<sequence length="839" mass="91986">MLQRAWRLISRGQRLHRRGRMMEAGDALEEALRLLEWNPERPPLKGTARARLITKALMARSTNMATQGNSAGGLRLLDNAEGFSLPEDRGMLLHQRAFILWQSGRLSEALQWFDEAEPLLASYGPDYFYAMLFHNRASLFRDLGELQKGIENIRRAVELYRHVNVPANEAKAIHAEALLWLDLGEVAKALIAFDDVRELYRKYAPDLEAFLHGSHAEALLHVGMNRQAILRWAEAIAAHRMTGDFRTAAIQEFWRAVAAFEDKQFEVAERWAEQAMESLYRQGNEPMAFLARLLILQGRFDAGQVGPDFADKVSRLCDALEQRDWTLRLNQAKILAARAKIRAGQLDEVEAVLEEGPGPGGPGYDALAESLARHLARAELAGARGSDPMQELKKGLDLLDEYRMTFGSVEFQAGVSALGEQLSSKGLTYTTNHGSPADMLRWAERSRAQALRIPPVKSSADPDAREALGRLRQARQELWDLQSEGKDVAEALERVRELEEAIRNYDRTKPGPGQQADRVTPEALQELAESRNTALVSLYEVGGDVRVVLAGGKGLKHVRLMSLDAASELERRLGADLDALGKPFRLPPRLQASVEGSIRRNAAALAEGIWDPIADYVGDRQVVIVPHSRLAWVPWPLLPQLRGRPMTVSPSAEAWWRAVHRPAATGPALVAAGPALSRAGGEIETIAGLYPGANLITADQSDPEIVLKALDGASVAHIAAHGHHEPDNVLFSRLDFGLGPLNAYELLGLDQPPGHVVLSSCDLGRSTVAVGNETLGFTAALLHAGTSTVVSSLGRVPDDMAAEMMIEYHQRCAAGATPAEALAAVGEHRPWHPFVAFGA</sequence>
<feature type="coiled-coil region" evidence="1">
    <location>
        <begin position="464"/>
        <end position="508"/>
    </location>
</feature>
<keyword evidence="6" id="KW-1185">Reference proteome</keyword>
<protein>
    <submittedName>
        <fullName evidence="3">CHAT domain-containing protein</fullName>
    </submittedName>
    <submittedName>
        <fullName evidence="4">Tetratricopeptide (TPR) repeat protein</fullName>
    </submittedName>
</protein>
<dbReference type="InterPro" id="IPR011990">
    <property type="entry name" value="TPR-like_helical_dom_sf"/>
</dbReference>
<dbReference type="Gene3D" id="1.25.40.10">
    <property type="entry name" value="Tetratricopeptide repeat domain"/>
    <property type="match status" value="1"/>
</dbReference>
<accession>A0A9X3PLH1</accession>
<keyword evidence="1" id="KW-0175">Coiled coil</keyword>
<dbReference type="EMBL" id="JAPZVQ010000008">
    <property type="protein sequence ID" value="MDA1386210.1"/>
    <property type="molecule type" value="Genomic_DNA"/>
</dbReference>
<dbReference type="EMBL" id="JAVDYD010000001">
    <property type="protein sequence ID" value="MDR7338316.1"/>
    <property type="molecule type" value="Genomic_DNA"/>
</dbReference>
<gene>
    <name evidence="4" type="ORF">J2S69_002035</name>
    <name evidence="3" type="ORF">O2L01_14540</name>
</gene>
<dbReference type="Pfam" id="PF12770">
    <property type="entry name" value="CHAT"/>
    <property type="match status" value="1"/>
</dbReference>
<dbReference type="Proteomes" id="UP001183604">
    <property type="component" value="Unassembled WGS sequence"/>
</dbReference>
<dbReference type="SMART" id="SM00028">
    <property type="entry name" value="TPR"/>
    <property type="match status" value="3"/>
</dbReference>
<dbReference type="AlphaFoldDB" id="A0A9X3PLH1"/>